<dbReference type="PIRSF" id="PIRSF002744">
    <property type="entry name" value="Pur-cyt_permease"/>
    <property type="match status" value="1"/>
</dbReference>
<feature type="transmembrane region" description="Helical" evidence="8">
    <location>
        <begin position="97"/>
        <end position="116"/>
    </location>
</feature>
<feature type="transmembrane region" description="Helical" evidence="8">
    <location>
        <begin position="233"/>
        <end position="260"/>
    </location>
</feature>
<dbReference type="InterPro" id="IPR026030">
    <property type="entry name" value="Pur-cyt_permease_Fcy2/21/22"/>
</dbReference>
<evidence type="ECO:0000256" key="7">
    <source>
        <dbReference type="PIRNR" id="PIRNR002744"/>
    </source>
</evidence>
<evidence type="ECO:0000313" key="10">
    <source>
        <dbReference type="Proteomes" id="UP000264120"/>
    </source>
</evidence>
<dbReference type="GO" id="GO:0022857">
    <property type="term" value="F:transmembrane transporter activity"/>
    <property type="evidence" value="ECO:0007669"/>
    <property type="project" value="InterPro"/>
</dbReference>
<evidence type="ECO:0000256" key="2">
    <source>
        <dbReference type="ARBA" id="ARBA00008974"/>
    </source>
</evidence>
<feature type="transmembrane region" description="Helical" evidence="8">
    <location>
        <begin position="136"/>
        <end position="156"/>
    </location>
</feature>
<reference evidence="9 10" key="1">
    <citation type="submission" date="2017-08" db="EMBL/GenBank/DDBJ databases">
        <title>Complete genome sequence of Gluconacetobacter saccharivorans CV1 isolated from Fermented Vinegar.</title>
        <authorList>
            <person name="Kim S.-Y."/>
        </authorList>
    </citation>
    <scope>NUCLEOTIDE SEQUENCE [LARGE SCALE GENOMIC DNA]</scope>
    <source>
        <strain evidence="9 10">CV1</strain>
    </source>
</reference>
<organism evidence="9 10">
    <name type="scientific">Komagataeibacter saccharivorans</name>
    <dbReference type="NCBI Taxonomy" id="265959"/>
    <lineage>
        <taxon>Bacteria</taxon>
        <taxon>Pseudomonadati</taxon>
        <taxon>Pseudomonadota</taxon>
        <taxon>Alphaproteobacteria</taxon>
        <taxon>Acetobacterales</taxon>
        <taxon>Acetobacteraceae</taxon>
        <taxon>Komagataeibacter</taxon>
    </lineage>
</organism>
<evidence type="ECO:0000256" key="8">
    <source>
        <dbReference type="SAM" id="Phobius"/>
    </source>
</evidence>
<dbReference type="Gene3D" id="1.10.4160.10">
    <property type="entry name" value="Hydantoin permease"/>
    <property type="match status" value="1"/>
</dbReference>
<dbReference type="PANTHER" id="PTHR31806:SF1">
    <property type="entry name" value="PURINE-CYTOSINE PERMEASE FCY2-RELATED"/>
    <property type="match status" value="1"/>
</dbReference>
<feature type="transmembrane region" description="Helical" evidence="8">
    <location>
        <begin position="426"/>
        <end position="448"/>
    </location>
</feature>
<proteinExistence type="inferred from homology"/>
<dbReference type="GO" id="GO:0005886">
    <property type="term" value="C:plasma membrane"/>
    <property type="evidence" value="ECO:0007669"/>
    <property type="project" value="TreeGrafter"/>
</dbReference>
<dbReference type="Proteomes" id="UP000264120">
    <property type="component" value="Chromosome"/>
</dbReference>
<name>A0A347WBM4_9PROT</name>
<comment type="subcellular location">
    <subcellularLocation>
        <location evidence="1">Membrane</location>
        <topology evidence="1">Multi-pass membrane protein</topology>
    </subcellularLocation>
</comment>
<evidence type="ECO:0000256" key="4">
    <source>
        <dbReference type="ARBA" id="ARBA00022692"/>
    </source>
</evidence>
<dbReference type="PANTHER" id="PTHR31806">
    <property type="entry name" value="PURINE-CYTOSINE PERMEASE FCY2-RELATED"/>
    <property type="match status" value="1"/>
</dbReference>
<gene>
    <name evidence="9" type="ORF">CD178_01490</name>
</gene>
<evidence type="ECO:0000256" key="5">
    <source>
        <dbReference type="ARBA" id="ARBA00022989"/>
    </source>
</evidence>
<dbReference type="RefSeq" id="WP_118962796.1">
    <property type="nucleotide sequence ID" value="NZ_CP023036.1"/>
</dbReference>
<sequence length="464" mass="49774">MASPTPSYIENETIYPIPPDRRHGTARYLFTLWFGANVKILTIITGSLATTAFHLDFRSAAMALIVGNLVGAVFMALHAAQGPRLGVPQMVQTRGQFGTYGAVLVTVIVILMYAGYTASNVTIGGRSVHSQFPVVPQSAAILMIGTSSLLVAICGYDMIHRCARYLSILSAFTLVLCFIWIIGVQGLPADFMSHGSFSVHDFLGAMSVAALWQLSYAPYVSDYSRYLPRDTGAVPAFWGTYGGVVTGATFPMLLGALFGILADGGDVIATLSHSLGGLSWFAVLVFSVTVACCGALDIYGGMLAAITVLQTFRAGWRPGAGARVIFCFALFACGTGVALNAQADFLENYMNFLFLLLYVLVPWTAINLVDYYLIHRGEYDVASFFRPNGGIYGRWNGTALFCYVAGTLVQVPFISSTLYTGPAARALGGADLSWMVGLIVVCPLYYVICRLRAGRVAAGVRQVS</sequence>
<protein>
    <submittedName>
        <fullName evidence="9">Allantoin permease</fullName>
    </submittedName>
</protein>
<feature type="transmembrane region" description="Helical" evidence="8">
    <location>
        <begin position="202"/>
        <end position="221"/>
    </location>
</feature>
<evidence type="ECO:0000256" key="1">
    <source>
        <dbReference type="ARBA" id="ARBA00004141"/>
    </source>
</evidence>
<feature type="transmembrane region" description="Helical" evidence="8">
    <location>
        <begin position="163"/>
        <end position="182"/>
    </location>
</feature>
<evidence type="ECO:0000256" key="6">
    <source>
        <dbReference type="ARBA" id="ARBA00023136"/>
    </source>
</evidence>
<dbReference type="InterPro" id="IPR001248">
    <property type="entry name" value="Pur-cyt_permease"/>
</dbReference>
<feature type="transmembrane region" description="Helical" evidence="8">
    <location>
        <begin position="349"/>
        <end position="374"/>
    </location>
</feature>
<comment type="similarity">
    <text evidence="2 7">Belongs to the purine-cytosine permease (2.A.39) family.</text>
</comment>
<keyword evidence="3 7" id="KW-0813">Transport</keyword>
<dbReference type="OrthoDB" id="9809167at2"/>
<keyword evidence="5 8" id="KW-1133">Transmembrane helix</keyword>
<evidence type="ECO:0000256" key="3">
    <source>
        <dbReference type="ARBA" id="ARBA00022448"/>
    </source>
</evidence>
<dbReference type="AlphaFoldDB" id="A0A347WBM4"/>
<feature type="transmembrane region" description="Helical" evidence="8">
    <location>
        <begin position="395"/>
        <end position="414"/>
    </location>
</feature>
<keyword evidence="4 8" id="KW-0812">Transmembrane</keyword>
<feature type="transmembrane region" description="Helical" evidence="8">
    <location>
        <begin position="59"/>
        <end position="77"/>
    </location>
</feature>
<dbReference type="EMBL" id="CP023036">
    <property type="protein sequence ID" value="AXY22267.1"/>
    <property type="molecule type" value="Genomic_DNA"/>
</dbReference>
<feature type="transmembrane region" description="Helical" evidence="8">
    <location>
        <begin position="280"/>
        <end position="309"/>
    </location>
</feature>
<keyword evidence="6 7" id="KW-0472">Membrane</keyword>
<feature type="transmembrane region" description="Helical" evidence="8">
    <location>
        <begin position="28"/>
        <end position="53"/>
    </location>
</feature>
<keyword evidence="10" id="KW-1185">Reference proteome</keyword>
<dbReference type="KEGG" id="ksc:CD178_01490"/>
<feature type="transmembrane region" description="Helical" evidence="8">
    <location>
        <begin position="321"/>
        <end position="343"/>
    </location>
</feature>
<dbReference type="Pfam" id="PF02133">
    <property type="entry name" value="Transp_cyt_pur"/>
    <property type="match status" value="1"/>
</dbReference>
<accession>A0A347WBM4</accession>
<evidence type="ECO:0000313" key="9">
    <source>
        <dbReference type="EMBL" id="AXY22267.1"/>
    </source>
</evidence>